<dbReference type="SUPFAM" id="SSF46689">
    <property type="entry name" value="Homeodomain-like"/>
    <property type="match status" value="2"/>
</dbReference>
<dbReference type="Pfam" id="PF12833">
    <property type="entry name" value="HTH_18"/>
    <property type="match status" value="1"/>
</dbReference>
<proteinExistence type="predicted"/>
<dbReference type="AlphaFoldDB" id="A0A1R1QV30"/>
<dbReference type="PRINTS" id="PR00032">
    <property type="entry name" value="HTHARAC"/>
</dbReference>
<keyword evidence="3 8" id="KW-0597">Phosphoprotein</keyword>
<feature type="domain" description="Response regulatory" evidence="10">
    <location>
        <begin position="6"/>
        <end position="123"/>
    </location>
</feature>
<dbReference type="Gene3D" id="3.40.50.2300">
    <property type="match status" value="1"/>
</dbReference>
<keyword evidence="6 11" id="KW-0238">DNA-binding</keyword>
<dbReference type="RefSeq" id="WP_076758307.1">
    <property type="nucleotide sequence ID" value="NZ_JARMMI010000004.1"/>
</dbReference>
<dbReference type="PANTHER" id="PTHR42713">
    <property type="entry name" value="HISTIDINE KINASE-RELATED"/>
    <property type="match status" value="1"/>
</dbReference>
<dbReference type="InterPro" id="IPR020449">
    <property type="entry name" value="Tscrpt_reg_AraC-type_HTH"/>
</dbReference>
<dbReference type="InterPro" id="IPR051552">
    <property type="entry name" value="HptR"/>
</dbReference>
<evidence type="ECO:0000256" key="1">
    <source>
        <dbReference type="ARBA" id="ARBA00004496"/>
    </source>
</evidence>
<dbReference type="InterPro" id="IPR018060">
    <property type="entry name" value="HTH_AraC"/>
</dbReference>
<feature type="modified residue" description="4-aspartylphosphate" evidence="8">
    <location>
        <position position="58"/>
    </location>
</feature>
<dbReference type="CDD" id="cd17536">
    <property type="entry name" value="REC_YesN-like"/>
    <property type="match status" value="1"/>
</dbReference>
<keyword evidence="12" id="KW-1185">Reference proteome</keyword>
<gene>
    <name evidence="11" type="ORF">BW143_04145</name>
</gene>
<evidence type="ECO:0000259" key="10">
    <source>
        <dbReference type="PROSITE" id="PS50110"/>
    </source>
</evidence>
<dbReference type="Gene3D" id="1.10.10.60">
    <property type="entry name" value="Homeodomain-like"/>
    <property type="match status" value="2"/>
</dbReference>
<dbReference type="InterPro" id="IPR011006">
    <property type="entry name" value="CheY-like_superfamily"/>
</dbReference>
<keyword evidence="2" id="KW-0963">Cytoplasm</keyword>
<evidence type="ECO:0000256" key="8">
    <source>
        <dbReference type="PROSITE-ProRule" id="PRU00169"/>
    </source>
</evidence>
<dbReference type="InterPro" id="IPR001789">
    <property type="entry name" value="Sig_transdc_resp-reg_receiver"/>
</dbReference>
<dbReference type="GO" id="GO:0003700">
    <property type="term" value="F:DNA-binding transcription factor activity"/>
    <property type="evidence" value="ECO:0007669"/>
    <property type="project" value="InterPro"/>
</dbReference>
<dbReference type="InterPro" id="IPR018062">
    <property type="entry name" value="HTH_AraC-typ_CS"/>
</dbReference>
<evidence type="ECO:0000256" key="5">
    <source>
        <dbReference type="ARBA" id="ARBA00023015"/>
    </source>
</evidence>
<dbReference type="PANTHER" id="PTHR42713:SF3">
    <property type="entry name" value="TRANSCRIPTIONAL REGULATORY PROTEIN HPTR"/>
    <property type="match status" value="1"/>
</dbReference>
<evidence type="ECO:0000313" key="11">
    <source>
        <dbReference type="EMBL" id="OMI08529.1"/>
    </source>
</evidence>
<sequence>MCEKWRVLIADDEPWIREGIRGAVSWERYHMEVSAEAENGEEAHELALKHDIDLLIVDLNMPIVNGLTLMKNLRRELPLCRFVIVTGYDQFAYAQEAIRLNVDDYLLKPVDPGDLGKVLQNISSSLASEKKKRREQKLAEQHIQKNLSLLKEHFFKQWVQDLGAGEDVYQQLQCLQLPARLPEVLGVISTGNLWIKPSEADNLKKKVERFFNKETEKAVFFDADRLVSVCLWRFITEAEQRALEDMIQAELQVSAASCFVKPAETDQSVSQAYQFCKQKVSQAFDVSPVVARAKEYMQQHFDEREISLKQTAGALQVSSVYLSRMMKRELGMTFVQLLTEMRMQKAVHLLQTTSLPIHDIAEQTGYDTQHYFSTVFKKAMGASPNQYRRMSGT</sequence>
<dbReference type="PROSITE" id="PS00041">
    <property type="entry name" value="HTH_ARAC_FAMILY_1"/>
    <property type="match status" value="1"/>
</dbReference>
<dbReference type="PROSITE" id="PS01124">
    <property type="entry name" value="HTH_ARAC_FAMILY_2"/>
    <property type="match status" value="1"/>
</dbReference>
<protein>
    <submittedName>
        <fullName evidence="11">DNA-binding response regulator</fullName>
    </submittedName>
</protein>
<dbReference type="InterPro" id="IPR009057">
    <property type="entry name" value="Homeodomain-like_sf"/>
</dbReference>
<dbReference type="SMART" id="SM00448">
    <property type="entry name" value="REC"/>
    <property type="match status" value="1"/>
</dbReference>
<dbReference type="GO" id="GO:0000160">
    <property type="term" value="P:phosphorelay signal transduction system"/>
    <property type="evidence" value="ECO:0007669"/>
    <property type="project" value="UniProtKB-KW"/>
</dbReference>
<dbReference type="GO" id="GO:0005737">
    <property type="term" value="C:cytoplasm"/>
    <property type="evidence" value="ECO:0007669"/>
    <property type="project" value="UniProtKB-SubCell"/>
</dbReference>
<dbReference type="GO" id="GO:0043565">
    <property type="term" value="F:sequence-specific DNA binding"/>
    <property type="evidence" value="ECO:0007669"/>
    <property type="project" value="InterPro"/>
</dbReference>
<organism evidence="11 12">
    <name type="scientific">Bacillus swezeyi</name>
    <dbReference type="NCBI Taxonomy" id="1925020"/>
    <lineage>
        <taxon>Bacteria</taxon>
        <taxon>Bacillati</taxon>
        <taxon>Bacillota</taxon>
        <taxon>Bacilli</taxon>
        <taxon>Bacillales</taxon>
        <taxon>Bacillaceae</taxon>
        <taxon>Bacillus</taxon>
    </lineage>
</organism>
<name>A0A1R1QV30_9BACI</name>
<dbReference type="Pfam" id="PF00072">
    <property type="entry name" value="Response_reg"/>
    <property type="match status" value="1"/>
</dbReference>
<dbReference type="SMART" id="SM00342">
    <property type="entry name" value="HTH_ARAC"/>
    <property type="match status" value="1"/>
</dbReference>
<evidence type="ECO:0000313" key="12">
    <source>
        <dbReference type="Proteomes" id="UP000187367"/>
    </source>
</evidence>
<dbReference type="OrthoDB" id="342399at2"/>
<accession>A0A1R1QV30</accession>
<evidence type="ECO:0000259" key="9">
    <source>
        <dbReference type="PROSITE" id="PS01124"/>
    </source>
</evidence>
<reference evidence="11 12" key="1">
    <citation type="submission" date="2017-01" db="EMBL/GenBank/DDBJ databases">
        <title>Bacillus phylogenomics.</title>
        <authorList>
            <person name="Dunlap C."/>
        </authorList>
    </citation>
    <scope>NUCLEOTIDE SEQUENCE [LARGE SCALE GENOMIC DNA]</scope>
    <source>
        <strain evidence="11 12">NRRL B-41282</strain>
    </source>
</reference>
<keyword evidence="5" id="KW-0805">Transcription regulation</keyword>
<evidence type="ECO:0000256" key="4">
    <source>
        <dbReference type="ARBA" id="ARBA00023012"/>
    </source>
</evidence>
<dbReference type="PROSITE" id="PS50110">
    <property type="entry name" value="RESPONSE_REGULATORY"/>
    <property type="match status" value="1"/>
</dbReference>
<comment type="subcellular location">
    <subcellularLocation>
        <location evidence="1">Cytoplasm</location>
    </subcellularLocation>
</comment>
<feature type="domain" description="HTH araC/xylS-type" evidence="9">
    <location>
        <begin position="291"/>
        <end position="390"/>
    </location>
</feature>
<comment type="caution">
    <text evidence="11">The sequence shown here is derived from an EMBL/GenBank/DDBJ whole genome shotgun (WGS) entry which is preliminary data.</text>
</comment>
<dbReference type="Proteomes" id="UP000187367">
    <property type="component" value="Unassembled WGS sequence"/>
</dbReference>
<evidence type="ECO:0000256" key="3">
    <source>
        <dbReference type="ARBA" id="ARBA00022553"/>
    </source>
</evidence>
<dbReference type="SUPFAM" id="SSF52172">
    <property type="entry name" value="CheY-like"/>
    <property type="match status" value="1"/>
</dbReference>
<keyword evidence="4" id="KW-0902">Two-component regulatory system</keyword>
<evidence type="ECO:0000256" key="2">
    <source>
        <dbReference type="ARBA" id="ARBA00022490"/>
    </source>
</evidence>
<keyword evidence="7" id="KW-0804">Transcription</keyword>
<evidence type="ECO:0000256" key="6">
    <source>
        <dbReference type="ARBA" id="ARBA00023125"/>
    </source>
</evidence>
<evidence type="ECO:0000256" key="7">
    <source>
        <dbReference type="ARBA" id="ARBA00023163"/>
    </source>
</evidence>
<accession>A0A1R1S3M1</accession>
<dbReference type="EMBL" id="MTJL01000006">
    <property type="protein sequence ID" value="OMI08529.1"/>
    <property type="molecule type" value="Genomic_DNA"/>
</dbReference>